<evidence type="ECO:0000259" key="3">
    <source>
        <dbReference type="Pfam" id="PF24384"/>
    </source>
</evidence>
<dbReference type="SUPFAM" id="SSF56300">
    <property type="entry name" value="Metallo-dependent phosphatases"/>
    <property type="match status" value="1"/>
</dbReference>
<feature type="domain" description="Calcineurin-like phosphoesterase" evidence="2">
    <location>
        <begin position="78"/>
        <end position="285"/>
    </location>
</feature>
<dbReference type="EnsemblMetazoa" id="CLYHEMT008663.1">
    <property type="protein sequence ID" value="CLYHEMP008663.1"/>
    <property type="gene ID" value="CLYHEMG008663"/>
</dbReference>
<proteinExistence type="predicted"/>
<evidence type="ECO:0000313" key="5">
    <source>
        <dbReference type="Proteomes" id="UP000594262"/>
    </source>
</evidence>
<feature type="transmembrane region" description="Helical" evidence="1">
    <location>
        <begin position="7"/>
        <end position="30"/>
    </location>
</feature>
<evidence type="ECO:0000256" key="1">
    <source>
        <dbReference type="SAM" id="Phobius"/>
    </source>
</evidence>
<dbReference type="OrthoDB" id="27234at2759"/>
<feature type="transmembrane region" description="Helical" evidence="1">
    <location>
        <begin position="512"/>
        <end position="530"/>
    </location>
</feature>
<feature type="transmembrane region" description="Helical" evidence="1">
    <location>
        <begin position="456"/>
        <end position="475"/>
    </location>
</feature>
<dbReference type="PANTHER" id="PTHR14795:SF0">
    <property type="entry name" value="TRANSMEMBRANE PROTEIN 62"/>
    <property type="match status" value="1"/>
</dbReference>
<dbReference type="Pfam" id="PF24384">
    <property type="entry name" value="Ig_TMM62"/>
    <property type="match status" value="1"/>
</dbReference>
<dbReference type="Pfam" id="PF00149">
    <property type="entry name" value="Metallophos"/>
    <property type="match status" value="1"/>
</dbReference>
<dbReference type="InterPro" id="IPR004843">
    <property type="entry name" value="Calcineurin-like_PHP"/>
</dbReference>
<sequence>MRKQCFCYVILPTFSIIGILGISWLVAAFIEIFTNNLTMIRILDRNLLGNTHLSGEPVDSGNQRHQKAVGDTKDKLFWFVQVSDIHLSQYRNYNYQLSQFRMFCSNLLKRIGPELVIITGDLTDAKDQTMQGSEQYIKEWRTYNQLVKHCTKNIPKAKWLDVRGNHDSFNVPSLNKHWNLYEEYAASQQKFSSGLHHYIHQTKYGKYAFTGIDIAPNPGPGRPFNFFALPTEENMKAIEHYSSQSFKYNGTVWYGHYPLSITTKAHELRILLSSGIAYLCGHLHKFPLLPHMHAIHNEGLRELELSDWKYTRKFRLAAFDHDSFSFVDVTYPIETIVLFTNPVDARYMVQGKTPLHQIKSSTHIRFLLFASQDIDSMKVRVFIDDEILCKETNRQGPLNTCSWNPSKYQYRIHKIQVVIENGKGIEEYSMEFSLDGTRIPLGIRSVILILTDLCTMLRALFVLTVILVVVIPIVLKTKATTNKSIGICQGFLQQYAPYVHNVINRDVIFWKIIWYNVYIALGPHCIGYLVPNSLGMQFAYGIWTNGTFLPGTLTFFYTSINILVFNGLSIISIGQILHTKKNLFTWKRNKRVIVLSLLLIYYFYKTFMMYWIAYGWLAAFTNVSGFYTVPFYIHLLQKATNYN</sequence>
<dbReference type="Gene3D" id="3.60.21.10">
    <property type="match status" value="1"/>
</dbReference>
<feature type="domain" description="TMEM62 Ig-like" evidence="3">
    <location>
        <begin position="334"/>
        <end position="437"/>
    </location>
</feature>
<evidence type="ECO:0000313" key="4">
    <source>
        <dbReference type="EnsemblMetazoa" id="CLYHEMP008663.1"/>
    </source>
</evidence>
<dbReference type="InterPro" id="IPR029052">
    <property type="entry name" value="Metallo-depent_PP-like"/>
</dbReference>
<keyword evidence="5" id="KW-1185">Reference proteome</keyword>
<dbReference type="PANTHER" id="PTHR14795">
    <property type="entry name" value="HELICASE RELATED"/>
    <property type="match status" value="1"/>
</dbReference>
<evidence type="ECO:0008006" key="6">
    <source>
        <dbReference type="Google" id="ProtNLM"/>
    </source>
</evidence>
<accession>A0A7M5V2M8</accession>
<feature type="transmembrane region" description="Helical" evidence="1">
    <location>
        <begin position="555"/>
        <end position="577"/>
    </location>
</feature>
<feature type="transmembrane region" description="Helical" evidence="1">
    <location>
        <begin position="589"/>
        <end position="604"/>
    </location>
</feature>
<organism evidence="4 5">
    <name type="scientific">Clytia hemisphaerica</name>
    <dbReference type="NCBI Taxonomy" id="252671"/>
    <lineage>
        <taxon>Eukaryota</taxon>
        <taxon>Metazoa</taxon>
        <taxon>Cnidaria</taxon>
        <taxon>Hydrozoa</taxon>
        <taxon>Hydroidolina</taxon>
        <taxon>Leptothecata</taxon>
        <taxon>Obeliida</taxon>
        <taxon>Clytiidae</taxon>
        <taxon>Clytia</taxon>
    </lineage>
</organism>
<keyword evidence="1" id="KW-0812">Transmembrane</keyword>
<dbReference type="AlphaFoldDB" id="A0A7M5V2M8"/>
<dbReference type="Proteomes" id="UP000594262">
    <property type="component" value="Unplaced"/>
</dbReference>
<dbReference type="InterPro" id="IPR056229">
    <property type="entry name" value="Ig_TMM62"/>
</dbReference>
<reference evidence="4" key="1">
    <citation type="submission" date="2021-01" db="UniProtKB">
        <authorList>
            <consortium name="EnsemblMetazoa"/>
        </authorList>
    </citation>
    <scope>IDENTIFICATION</scope>
</reference>
<evidence type="ECO:0000259" key="2">
    <source>
        <dbReference type="Pfam" id="PF00149"/>
    </source>
</evidence>
<dbReference type="GO" id="GO:0016787">
    <property type="term" value="F:hydrolase activity"/>
    <property type="evidence" value="ECO:0007669"/>
    <property type="project" value="InterPro"/>
</dbReference>
<feature type="transmembrane region" description="Helical" evidence="1">
    <location>
        <begin position="610"/>
        <end position="633"/>
    </location>
</feature>
<protein>
    <recommendedName>
        <fullName evidence="6">Transmembrane protein 62</fullName>
    </recommendedName>
</protein>
<keyword evidence="1" id="KW-0472">Membrane</keyword>
<name>A0A7M5V2M8_9CNID</name>
<keyword evidence="1" id="KW-1133">Transmembrane helix</keyword>